<name>M4SLE4_9CAUD</name>
<protein>
    <submittedName>
        <fullName evidence="1">Uncharacterized protein</fullName>
    </submittedName>
</protein>
<dbReference type="GeneID" id="15013166"/>
<dbReference type="KEGG" id="vg:15013166"/>
<organism evidence="1 2">
    <name type="scientific">Vibrio phage VBP32</name>
    <dbReference type="NCBI Taxonomy" id="754072"/>
    <lineage>
        <taxon>Viruses</taxon>
        <taxon>Duplodnaviria</taxon>
        <taxon>Heunggongvirae</taxon>
        <taxon>Uroviricota</taxon>
        <taxon>Caudoviricetes</taxon>
        <taxon>Schitoviridae</taxon>
        <taxon>Fuhrmanvirinae</taxon>
        <taxon>Stoningtonvirus</taxon>
        <taxon>Stoningtonvirus VBP47</taxon>
    </lineage>
</organism>
<dbReference type="RefSeq" id="YP_007676523.1">
    <property type="nucleotide sequence ID" value="NC_020868.1"/>
</dbReference>
<dbReference type="Proteomes" id="UP000201725">
    <property type="component" value="Segment"/>
</dbReference>
<sequence length="92" mass="10715">MYKLYEEHVGVLSNCQQFQIADMDDGIICASRDVIFNNKWLDRYESGGYTLKKLQVNHEKTDFLGEFDNCEDMEAFMLMYATMSGEPMTYEG</sequence>
<reference evidence="1 2" key="1">
    <citation type="submission" date="2010-11" db="EMBL/GenBank/DDBJ databases">
        <title>The Genome Sequence of Vibrio phage VBP32.</title>
        <authorList>
            <consortium name="The Broad Institute Genome Sequencing Platform"/>
            <person name="Henn M.R."/>
            <person name="Wharam S."/>
            <person name="Gilg I."/>
            <person name="Martinez Martinez J."/>
            <person name="Wilson W."/>
            <person name="Levin J."/>
            <person name="Malboeuf C."/>
            <person name="Casali M."/>
            <person name="Russ C."/>
            <person name="Lennon N."/>
            <person name="Chapman S.B."/>
            <person name="Erlich R."/>
            <person name="Young S.K."/>
            <person name="Yandava C."/>
            <person name="Zeng Q."/>
            <person name="Fitzgerald M.F."/>
            <person name="Alvarado L."/>
            <person name="Anderson S."/>
            <person name="Berlin A."/>
            <person name="Chen Z."/>
            <person name="Freedman E."/>
            <person name="Gellesch M."/>
            <person name="Goldberg J."/>
            <person name="Green L."/>
            <person name="Griggs A."/>
            <person name="Gujja S."/>
            <person name="Heilman E."/>
            <person name="Heiman D."/>
            <person name="Hollinger A."/>
            <person name="Howarth C."/>
            <person name="Larson L."/>
            <person name="Mehta T."/>
            <person name="Neiman D."/>
            <person name="Pearson M."/>
            <person name="Roberts A."/>
            <person name="Ryan E."/>
            <person name="Saif S."/>
            <person name="Shea T."/>
            <person name="Shenoy N."/>
            <person name="Sisk P."/>
            <person name="Stolte C."/>
            <person name="Sykes S."/>
            <person name="White J."/>
            <person name="Haas B."/>
            <person name="Nusbaum C."/>
            <person name="Birren B."/>
        </authorList>
    </citation>
    <scope>NUCLEOTIDE SEQUENCE [LARGE SCALE GENOMIC DNA]</scope>
    <source>
        <strain evidence="1 2">VBP32</strain>
    </source>
</reference>
<gene>
    <name evidence="1" type="ORF">VPMG_00033</name>
</gene>
<dbReference type="EMBL" id="HQ634196">
    <property type="protein sequence ID" value="AGH57172.1"/>
    <property type="molecule type" value="Genomic_DNA"/>
</dbReference>
<evidence type="ECO:0000313" key="2">
    <source>
        <dbReference type="Proteomes" id="UP000201725"/>
    </source>
</evidence>
<accession>M4SLE4</accession>
<proteinExistence type="predicted"/>
<evidence type="ECO:0000313" key="1">
    <source>
        <dbReference type="EMBL" id="AGH57172.1"/>
    </source>
</evidence>